<dbReference type="PRINTS" id="PR00080">
    <property type="entry name" value="SDRFAMILY"/>
</dbReference>
<dbReference type="RefSeq" id="WP_150644051.1">
    <property type="nucleotide sequence ID" value="NZ_CABVHQ010000049.1"/>
</dbReference>
<sequence length="265" mass="28371">MTTNNNNSRSVQSRFSLQGRVALVTGAGSGLGAHFAAVLSEAGAKVVCVARRLDRVEAVAGAIREKGGEAVACVMDVTDCASIKLAYDVAERHFGKIDVLINNAGLSDPAPFEEMTRNQWTSLLDANLSGPFFVAQEMARRLIAAGQPGTIINIASILGHLARHCFLNYGTTKAALIHMTQYMALDLMQHSIRVNAIAPGFFPSEMTNPFYESEDGKREIAGLPPKRLGRHEELDGPLLLLASEASSYMSGSVVTVDSGHSIRLS</sequence>
<keyword evidence="2" id="KW-0521">NADP</keyword>
<dbReference type="Gene3D" id="3.40.50.720">
    <property type="entry name" value="NAD(P)-binding Rossmann-like Domain"/>
    <property type="match status" value="1"/>
</dbReference>
<proteinExistence type="inferred from homology"/>
<evidence type="ECO:0000256" key="2">
    <source>
        <dbReference type="ARBA" id="ARBA00022857"/>
    </source>
</evidence>
<dbReference type="Proteomes" id="UP000337909">
    <property type="component" value="Unassembled WGS sequence"/>
</dbReference>
<dbReference type="InterPro" id="IPR036291">
    <property type="entry name" value="NAD(P)-bd_dom_sf"/>
</dbReference>
<dbReference type="EC" id="1.1.1.-" evidence="5"/>
<dbReference type="EMBL" id="CABVHQ010000049">
    <property type="protein sequence ID" value="VVO21151.1"/>
    <property type="molecule type" value="Genomic_DNA"/>
</dbReference>
<dbReference type="GO" id="GO:0016491">
    <property type="term" value="F:oxidoreductase activity"/>
    <property type="evidence" value="ECO:0007669"/>
    <property type="project" value="UniProtKB-KW"/>
</dbReference>
<evidence type="ECO:0000256" key="3">
    <source>
        <dbReference type="ARBA" id="ARBA00023002"/>
    </source>
</evidence>
<dbReference type="SUPFAM" id="SSF51735">
    <property type="entry name" value="NAD(P)-binding Rossmann-fold domains"/>
    <property type="match status" value="1"/>
</dbReference>
<dbReference type="FunFam" id="3.40.50.720:FF:000084">
    <property type="entry name" value="Short-chain dehydrogenase reductase"/>
    <property type="match status" value="1"/>
</dbReference>
<name>A0A5E7DWD9_PSEFL</name>
<evidence type="ECO:0000313" key="5">
    <source>
        <dbReference type="EMBL" id="VVO21151.1"/>
    </source>
</evidence>
<evidence type="ECO:0000256" key="1">
    <source>
        <dbReference type="ARBA" id="ARBA00006484"/>
    </source>
</evidence>
<dbReference type="Pfam" id="PF00106">
    <property type="entry name" value="adh_short"/>
    <property type="match status" value="1"/>
</dbReference>
<dbReference type="PANTHER" id="PTHR43618:SF8">
    <property type="entry name" value="7ALPHA-HYDROXYSTEROID DEHYDROGENASE"/>
    <property type="match status" value="1"/>
</dbReference>
<gene>
    <name evidence="5" type="primary">gno</name>
    <name evidence="5" type="ORF">PS691_04198</name>
</gene>
<reference evidence="5 6" key="1">
    <citation type="submission" date="2019-09" db="EMBL/GenBank/DDBJ databases">
        <authorList>
            <person name="Chandra G."/>
            <person name="Truman W A."/>
        </authorList>
    </citation>
    <scope>NUCLEOTIDE SEQUENCE [LARGE SCALE GENOMIC DNA]</scope>
    <source>
        <strain evidence="5">PS691</strain>
    </source>
</reference>
<comment type="similarity">
    <text evidence="1 4">Belongs to the short-chain dehydrogenases/reductases (SDR) family.</text>
</comment>
<evidence type="ECO:0000313" key="6">
    <source>
        <dbReference type="Proteomes" id="UP000337909"/>
    </source>
</evidence>
<dbReference type="PANTHER" id="PTHR43618">
    <property type="entry name" value="7-ALPHA-HYDROXYSTEROID DEHYDROGENASE"/>
    <property type="match status" value="1"/>
</dbReference>
<dbReference type="InterPro" id="IPR002347">
    <property type="entry name" value="SDR_fam"/>
</dbReference>
<dbReference type="PRINTS" id="PR00081">
    <property type="entry name" value="GDHRDH"/>
</dbReference>
<organism evidence="5 6">
    <name type="scientific">Pseudomonas fluorescens</name>
    <dbReference type="NCBI Taxonomy" id="294"/>
    <lineage>
        <taxon>Bacteria</taxon>
        <taxon>Pseudomonadati</taxon>
        <taxon>Pseudomonadota</taxon>
        <taxon>Gammaproteobacteria</taxon>
        <taxon>Pseudomonadales</taxon>
        <taxon>Pseudomonadaceae</taxon>
        <taxon>Pseudomonas</taxon>
    </lineage>
</organism>
<protein>
    <submittedName>
        <fullName evidence="5">Gluconate 5-dehydrogenase</fullName>
        <ecNumber evidence="5">1.1.1.-</ecNumber>
    </submittedName>
</protein>
<evidence type="ECO:0000256" key="4">
    <source>
        <dbReference type="RuleBase" id="RU000363"/>
    </source>
</evidence>
<dbReference type="OrthoDB" id="8653364at2"/>
<dbReference type="InterPro" id="IPR052178">
    <property type="entry name" value="Sec_Metab_Biosynth_SDR"/>
</dbReference>
<dbReference type="AlphaFoldDB" id="A0A5E7DWD9"/>
<accession>A0A5E7DWD9</accession>
<keyword evidence="3 5" id="KW-0560">Oxidoreductase</keyword>